<sequence length="116" mass="13017">MRRRDFASEIARERKNNSLVCRNVALSTKGALPGGNARDHNEGPSSLNFPANTPLQTSKSLEEFERRPHGTEGDESSAEYRTREKKKAGKKVLPETTKAAEDRPNKRTEHGMKVVR</sequence>
<comment type="caution">
    <text evidence="2">The sequence shown here is derived from an EMBL/GenBank/DDBJ whole genome shotgun (WGS) entry which is preliminary data.</text>
</comment>
<accession>A0A834MG24</accession>
<proteinExistence type="predicted"/>
<feature type="region of interest" description="Disordered" evidence="1">
    <location>
        <begin position="28"/>
        <end position="116"/>
    </location>
</feature>
<organism evidence="2 3">
    <name type="scientific">Rhynchophorus ferrugineus</name>
    <name type="common">Red palm weevil</name>
    <name type="synonym">Curculio ferrugineus</name>
    <dbReference type="NCBI Taxonomy" id="354439"/>
    <lineage>
        <taxon>Eukaryota</taxon>
        <taxon>Metazoa</taxon>
        <taxon>Ecdysozoa</taxon>
        <taxon>Arthropoda</taxon>
        <taxon>Hexapoda</taxon>
        <taxon>Insecta</taxon>
        <taxon>Pterygota</taxon>
        <taxon>Neoptera</taxon>
        <taxon>Endopterygota</taxon>
        <taxon>Coleoptera</taxon>
        <taxon>Polyphaga</taxon>
        <taxon>Cucujiformia</taxon>
        <taxon>Curculionidae</taxon>
        <taxon>Dryophthorinae</taxon>
        <taxon>Rhynchophorus</taxon>
    </lineage>
</organism>
<name>A0A834MG24_RHYFE</name>
<evidence type="ECO:0000313" key="2">
    <source>
        <dbReference type="EMBL" id="KAF7278580.1"/>
    </source>
</evidence>
<feature type="compositionally biased region" description="Basic and acidic residues" evidence="1">
    <location>
        <begin position="60"/>
        <end position="82"/>
    </location>
</feature>
<dbReference type="Proteomes" id="UP000625711">
    <property type="component" value="Unassembled WGS sequence"/>
</dbReference>
<keyword evidence="3" id="KW-1185">Reference proteome</keyword>
<evidence type="ECO:0000256" key="1">
    <source>
        <dbReference type="SAM" id="MobiDB-lite"/>
    </source>
</evidence>
<reference evidence="2" key="1">
    <citation type="submission" date="2020-08" db="EMBL/GenBank/DDBJ databases">
        <title>Genome sequencing and assembly of the red palm weevil Rhynchophorus ferrugineus.</title>
        <authorList>
            <person name="Dias G.B."/>
            <person name="Bergman C.M."/>
            <person name="Manee M."/>
        </authorList>
    </citation>
    <scope>NUCLEOTIDE SEQUENCE</scope>
    <source>
        <strain evidence="2">AA-2017</strain>
        <tissue evidence="2">Whole larva</tissue>
    </source>
</reference>
<dbReference type="EMBL" id="JAACXV010000396">
    <property type="protein sequence ID" value="KAF7278580.1"/>
    <property type="molecule type" value="Genomic_DNA"/>
</dbReference>
<evidence type="ECO:0000313" key="3">
    <source>
        <dbReference type="Proteomes" id="UP000625711"/>
    </source>
</evidence>
<feature type="compositionally biased region" description="Basic and acidic residues" evidence="1">
    <location>
        <begin position="98"/>
        <end position="116"/>
    </location>
</feature>
<protein>
    <submittedName>
        <fullName evidence="2">Uncharacterized protein</fullName>
    </submittedName>
</protein>
<feature type="compositionally biased region" description="Polar residues" evidence="1">
    <location>
        <begin position="43"/>
        <end position="59"/>
    </location>
</feature>
<dbReference type="AlphaFoldDB" id="A0A834MG24"/>
<gene>
    <name evidence="2" type="ORF">GWI33_008200</name>
</gene>